<evidence type="ECO:0000313" key="3">
    <source>
        <dbReference type="EMBL" id="SJZ62565.1"/>
    </source>
</evidence>
<gene>
    <name evidence="3" type="ORF">SAMN02745114_01153</name>
</gene>
<name>A0A1T4M6N3_9FIRM</name>
<feature type="transmembrane region" description="Helical" evidence="1">
    <location>
        <begin position="262"/>
        <end position="280"/>
    </location>
</feature>
<feature type="transmembrane region" description="Helical" evidence="1">
    <location>
        <begin position="204"/>
        <end position="224"/>
    </location>
</feature>
<dbReference type="EMBL" id="FUWW01000011">
    <property type="protein sequence ID" value="SJZ62565.1"/>
    <property type="molecule type" value="Genomic_DNA"/>
</dbReference>
<feature type="transmembrane region" description="Helical" evidence="1">
    <location>
        <begin position="154"/>
        <end position="172"/>
    </location>
</feature>
<dbReference type="InterPro" id="IPR006976">
    <property type="entry name" value="VanZ-like"/>
</dbReference>
<keyword evidence="1" id="KW-0812">Transmembrane</keyword>
<dbReference type="AlphaFoldDB" id="A0A1T4M6N3"/>
<evidence type="ECO:0000259" key="2">
    <source>
        <dbReference type="Pfam" id="PF04892"/>
    </source>
</evidence>
<feature type="transmembrane region" description="Helical" evidence="1">
    <location>
        <begin position="52"/>
        <end position="73"/>
    </location>
</feature>
<feature type="transmembrane region" description="Helical" evidence="1">
    <location>
        <begin position="85"/>
        <end position="102"/>
    </location>
</feature>
<feature type="transmembrane region" description="Helical" evidence="1">
    <location>
        <begin position="114"/>
        <end position="134"/>
    </location>
</feature>
<evidence type="ECO:0000313" key="4">
    <source>
        <dbReference type="Proteomes" id="UP000190657"/>
    </source>
</evidence>
<sequence length="299" mass="34492">MLGVSRVSTTKNTVLGIKKFSNILFTLAIFFSSCQFLYNYNHFLLSLYFRYSWLKLLLALIVPIAVTVIHYLINHDFIYIADRTASVMIVFSVLFVLDGINLRHFDMTDRSRSLHQLIFGLETFFSVLAVITLITLIRQKNRELNNHYAESLKAFFSGSIPVMVIGFAKIYFSSRIYGKVYNPPNLIPFNGEMSEFAKSGELELLIRDAGNVLFFTALVIVLLGITKRCKFFWGICLPVAISVSMEFYQYFFKCGDPDIDDVILNTVGAILGCVIYKFIIEKIKENELCWESLEQWMWR</sequence>
<reference evidence="3 4" key="1">
    <citation type="submission" date="2017-02" db="EMBL/GenBank/DDBJ databases">
        <authorList>
            <person name="Peterson S.W."/>
        </authorList>
    </citation>
    <scope>NUCLEOTIDE SEQUENCE [LARGE SCALE GENOMIC DNA]</scope>
    <source>
        <strain evidence="3 4">ATCC 51222</strain>
    </source>
</reference>
<dbReference type="Proteomes" id="UP000190657">
    <property type="component" value="Unassembled WGS sequence"/>
</dbReference>
<feature type="transmembrane region" description="Helical" evidence="1">
    <location>
        <begin position="20"/>
        <end position="40"/>
    </location>
</feature>
<keyword evidence="1" id="KW-1133">Transmembrane helix</keyword>
<keyword evidence="4" id="KW-1185">Reference proteome</keyword>
<keyword evidence="1" id="KW-0472">Membrane</keyword>
<protein>
    <submittedName>
        <fullName evidence="3">VanZ like family protein</fullName>
    </submittedName>
</protein>
<feature type="transmembrane region" description="Helical" evidence="1">
    <location>
        <begin position="231"/>
        <end position="250"/>
    </location>
</feature>
<dbReference type="STRING" id="290054.SAMN02745114_01153"/>
<accession>A0A1T4M6N3</accession>
<proteinExistence type="predicted"/>
<dbReference type="NCBIfam" id="NF037970">
    <property type="entry name" value="vanZ_1"/>
    <property type="match status" value="1"/>
</dbReference>
<dbReference type="PROSITE" id="PS51257">
    <property type="entry name" value="PROKAR_LIPOPROTEIN"/>
    <property type="match status" value="1"/>
</dbReference>
<feature type="domain" description="VanZ-like" evidence="2">
    <location>
        <begin position="178"/>
        <end position="279"/>
    </location>
</feature>
<organism evidence="3 4">
    <name type="scientific">Eubacterium coprostanoligenes</name>
    <dbReference type="NCBI Taxonomy" id="290054"/>
    <lineage>
        <taxon>Bacteria</taxon>
        <taxon>Bacillati</taxon>
        <taxon>Bacillota</taxon>
        <taxon>Clostridia</taxon>
        <taxon>Eubacteriales</taxon>
        <taxon>Eubacteriaceae</taxon>
        <taxon>Eubacterium</taxon>
    </lineage>
</organism>
<evidence type="ECO:0000256" key="1">
    <source>
        <dbReference type="SAM" id="Phobius"/>
    </source>
</evidence>
<dbReference type="Pfam" id="PF04892">
    <property type="entry name" value="VanZ"/>
    <property type="match status" value="1"/>
</dbReference>